<dbReference type="Pfam" id="PF10154">
    <property type="entry name" value="Fy-3"/>
    <property type="match status" value="1"/>
</dbReference>
<reference evidence="1 2" key="1">
    <citation type="submission" date="2024-11" db="EMBL/GenBank/DDBJ databases">
        <title>Adaptive evolution of stress response genes in parasites aligns with host niche diversity.</title>
        <authorList>
            <person name="Hahn C."/>
            <person name="Resl P."/>
        </authorList>
    </citation>
    <scope>NUCLEOTIDE SEQUENCE [LARGE SCALE GENOMIC DNA]</scope>
    <source>
        <strain evidence="1">EGGRZ-B1_66</strain>
        <tissue evidence="1">Body</tissue>
    </source>
</reference>
<organism evidence="1 2">
    <name type="scientific">Cichlidogyrus casuarinus</name>
    <dbReference type="NCBI Taxonomy" id="1844966"/>
    <lineage>
        <taxon>Eukaryota</taxon>
        <taxon>Metazoa</taxon>
        <taxon>Spiralia</taxon>
        <taxon>Lophotrochozoa</taxon>
        <taxon>Platyhelminthes</taxon>
        <taxon>Monogenea</taxon>
        <taxon>Monopisthocotylea</taxon>
        <taxon>Dactylogyridea</taxon>
        <taxon>Ancyrocephalidae</taxon>
        <taxon>Cichlidogyrus</taxon>
    </lineage>
</organism>
<sequence length="237" mass="27976">MSKFFSEFSLLIPVSGEDTIRIKQKFAFPFIDDLQEVTKWLMSAFKISQIYVDHISAYDKSEPQVFAEAFNKAINSLHSKNLIKREEAITSEVAKRVNAMYRRLNDMAEEHMLKTENAISSGCIDVNEFVTRLQEDYSKENDKLIRETKREISILKENRRKEYRVVVYNPKLSLDDKPDTPLCEDFVLIDQPDPWNDTYIIHLRRQLRVSCNVRLMKSDIVDEMKFLKKLDTWLPKK</sequence>
<proteinExistence type="predicted"/>
<name>A0ABD2Q5U2_9PLAT</name>
<gene>
    <name evidence="1" type="ORF">Ciccas_006411</name>
</gene>
<dbReference type="InterPro" id="IPR019311">
    <property type="entry name" value="Fy-3"/>
</dbReference>
<protein>
    <submittedName>
        <fullName evidence="1">Uncharacterized protein</fullName>
    </submittedName>
</protein>
<keyword evidence="2" id="KW-1185">Reference proteome</keyword>
<dbReference type="EMBL" id="JBJKFK010000862">
    <property type="protein sequence ID" value="KAL3314957.1"/>
    <property type="molecule type" value="Genomic_DNA"/>
</dbReference>
<evidence type="ECO:0000313" key="2">
    <source>
        <dbReference type="Proteomes" id="UP001626550"/>
    </source>
</evidence>
<comment type="caution">
    <text evidence="1">The sequence shown here is derived from an EMBL/GenBank/DDBJ whole genome shotgun (WGS) entry which is preliminary data.</text>
</comment>
<dbReference type="Proteomes" id="UP001626550">
    <property type="component" value="Unassembled WGS sequence"/>
</dbReference>
<accession>A0ABD2Q5U2</accession>
<evidence type="ECO:0000313" key="1">
    <source>
        <dbReference type="EMBL" id="KAL3314957.1"/>
    </source>
</evidence>
<dbReference type="AlphaFoldDB" id="A0ABD2Q5U2"/>